<accession>A0A4D4LM06</accession>
<organism evidence="2 3">
    <name type="scientific">Streptomyces violaceusniger</name>
    <dbReference type="NCBI Taxonomy" id="68280"/>
    <lineage>
        <taxon>Bacteria</taxon>
        <taxon>Bacillati</taxon>
        <taxon>Actinomycetota</taxon>
        <taxon>Actinomycetes</taxon>
        <taxon>Kitasatosporales</taxon>
        <taxon>Streptomycetaceae</taxon>
        <taxon>Streptomyces</taxon>
        <taxon>Streptomyces violaceusniger group</taxon>
    </lineage>
</organism>
<keyword evidence="1" id="KW-0472">Membrane</keyword>
<dbReference type="EMBL" id="BJHW01000002">
    <property type="protein sequence ID" value="GDY59478.1"/>
    <property type="molecule type" value="Genomic_DNA"/>
</dbReference>
<reference evidence="2 3" key="1">
    <citation type="journal article" date="2020" name="Int. J. Syst. Evol. Microbiol.">
        <title>Reclassification of Streptomyces castelarensis and Streptomyces sporoclivatus as later heterotypic synonyms of Streptomyces antimycoticus.</title>
        <authorList>
            <person name="Komaki H."/>
            <person name="Tamura T."/>
        </authorList>
    </citation>
    <scope>NUCLEOTIDE SEQUENCE [LARGE SCALE GENOMIC DNA]</scope>
    <source>
        <strain evidence="2 3">NBRC 13459</strain>
    </source>
</reference>
<evidence type="ECO:0000313" key="3">
    <source>
        <dbReference type="Proteomes" id="UP000301309"/>
    </source>
</evidence>
<protein>
    <submittedName>
        <fullName evidence="2">Uncharacterized protein</fullName>
    </submittedName>
</protein>
<evidence type="ECO:0000256" key="1">
    <source>
        <dbReference type="SAM" id="Phobius"/>
    </source>
</evidence>
<name>A0A4D4LM06_STRVO</name>
<comment type="caution">
    <text evidence="2">The sequence shown here is derived from an EMBL/GenBank/DDBJ whole genome shotgun (WGS) entry which is preliminary data.</text>
</comment>
<keyword evidence="1" id="KW-0812">Transmembrane</keyword>
<gene>
    <name evidence="2" type="ORF">SVIO_101010</name>
</gene>
<feature type="transmembrane region" description="Helical" evidence="1">
    <location>
        <begin position="20"/>
        <end position="40"/>
    </location>
</feature>
<keyword evidence="1" id="KW-1133">Transmembrane helix</keyword>
<proteinExistence type="predicted"/>
<evidence type="ECO:0000313" key="2">
    <source>
        <dbReference type="EMBL" id="GDY59478.1"/>
    </source>
</evidence>
<keyword evidence="3" id="KW-1185">Reference proteome</keyword>
<sequence length="49" mass="5208">MPGRALAPMVLPAAVIGYHAPLFGLPSPAFVLVDLTVGMVRRHRAKEIA</sequence>
<dbReference type="Proteomes" id="UP000301309">
    <property type="component" value="Unassembled WGS sequence"/>
</dbReference>
<dbReference type="AlphaFoldDB" id="A0A4D4LM06"/>